<dbReference type="EC" id="2.7.13.3" evidence="3"/>
<dbReference type="Pfam" id="PF13185">
    <property type="entry name" value="GAF_2"/>
    <property type="match status" value="2"/>
</dbReference>
<keyword evidence="6" id="KW-0418">Kinase</keyword>
<evidence type="ECO:0000256" key="5">
    <source>
        <dbReference type="ARBA" id="ARBA00022741"/>
    </source>
</evidence>
<evidence type="ECO:0000256" key="3">
    <source>
        <dbReference type="ARBA" id="ARBA00012438"/>
    </source>
</evidence>
<keyword evidence="7" id="KW-0067">ATP-binding</keyword>
<dbReference type="SUPFAM" id="SSF55874">
    <property type="entry name" value="ATPase domain of HSP90 chaperone/DNA topoisomerase II/histidine kinase"/>
    <property type="match status" value="1"/>
</dbReference>
<accession>A0A6J4TZE4</accession>
<dbReference type="CDD" id="cd00082">
    <property type="entry name" value="HisKA"/>
    <property type="match status" value="1"/>
</dbReference>
<dbReference type="SMART" id="SM00388">
    <property type="entry name" value="HisKA"/>
    <property type="match status" value="1"/>
</dbReference>
<dbReference type="PROSITE" id="PS50109">
    <property type="entry name" value="HIS_KIN"/>
    <property type="match status" value="1"/>
</dbReference>
<evidence type="ECO:0000256" key="10">
    <source>
        <dbReference type="SAM" id="MobiDB-lite"/>
    </source>
</evidence>
<keyword evidence="9" id="KW-0472">Membrane</keyword>
<evidence type="ECO:0000256" key="8">
    <source>
        <dbReference type="ARBA" id="ARBA00023012"/>
    </source>
</evidence>
<dbReference type="InterPro" id="IPR029016">
    <property type="entry name" value="GAF-like_dom_sf"/>
</dbReference>
<gene>
    <name evidence="12" type="ORF">AVDCRST_MAG79-1357</name>
</gene>
<dbReference type="SUPFAM" id="SSF55781">
    <property type="entry name" value="GAF domain-like"/>
    <property type="match status" value="2"/>
</dbReference>
<dbReference type="EMBL" id="CADCWC010000214">
    <property type="protein sequence ID" value="CAA9535899.1"/>
    <property type="molecule type" value="Genomic_DNA"/>
</dbReference>
<evidence type="ECO:0000256" key="9">
    <source>
        <dbReference type="ARBA" id="ARBA00023136"/>
    </source>
</evidence>
<dbReference type="FunFam" id="1.10.287.130:FF:000038">
    <property type="entry name" value="Sensory transduction histidine kinase"/>
    <property type="match status" value="1"/>
</dbReference>
<dbReference type="SUPFAM" id="SSF47384">
    <property type="entry name" value="Homodimeric domain of signal transducing histidine kinase"/>
    <property type="match status" value="1"/>
</dbReference>
<feature type="compositionally biased region" description="Basic and acidic residues" evidence="10">
    <location>
        <begin position="1"/>
        <end position="14"/>
    </location>
</feature>
<dbReference type="GO" id="GO:0009927">
    <property type="term" value="F:histidine phosphotransfer kinase activity"/>
    <property type="evidence" value="ECO:0007669"/>
    <property type="project" value="TreeGrafter"/>
</dbReference>
<comment type="catalytic activity">
    <reaction evidence="1">
        <text>ATP + protein L-histidine = ADP + protein N-phospho-L-histidine.</text>
        <dbReference type="EC" id="2.7.13.3"/>
    </reaction>
</comment>
<evidence type="ECO:0000256" key="6">
    <source>
        <dbReference type="ARBA" id="ARBA00022777"/>
    </source>
</evidence>
<feature type="region of interest" description="Disordered" evidence="10">
    <location>
        <begin position="74"/>
        <end position="93"/>
    </location>
</feature>
<reference evidence="12" key="1">
    <citation type="submission" date="2020-02" db="EMBL/GenBank/DDBJ databases">
        <authorList>
            <person name="Meier V. D."/>
        </authorList>
    </citation>
    <scope>NUCLEOTIDE SEQUENCE</scope>
    <source>
        <strain evidence="12">AVDCRST_MAG79</strain>
    </source>
</reference>
<dbReference type="InterPro" id="IPR036097">
    <property type="entry name" value="HisK_dim/P_sf"/>
</dbReference>
<name>A0A6J4TZE4_9ACTN</name>
<dbReference type="SMART" id="SM00065">
    <property type="entry name" value="GAF"/>
    <property type="match status" value="2"/>
</dbReference>
<evidence type="ECO:0000256" key="1">
    <source>
        <dbReference type="ARBA" id="ARBA00000085"/>
    </source>
</evidence>
<dbReference type="Gene3D" id="3.30.565.10">
    <property type="entry name" value="Histidine kinase-like ATPase, C-terminal domain"/>
    <property type="match status" value="1"/>
</dbReference>
<dbReference type="PANTHER" id="PTHR43047">
    <property type="entry name" value="TWO-COMPONENT HISTIDINE PROTEIN KINASE"/>
    <property type="match status" value="1"/>
</dbReference>
<dbReference type="Gene3D" id="3.30.450.40">
    <property type="match status" value="2"/>
</dbReference>
<dbReference type="InterPro" id="IPR005467">
    <property type="entry name" value="His_kinase_dom"/>
</dbReference>
<feature type="domain" description="Histidine kinase" evidence="11">
    <location>
        <begin position="514"/>
        <end position="656"/>
    </location>
</feature>
<dbReference type="PANTHER" id="PTHR43047:SF63">
    <property type="entry name" value="HISTIDINE KINASE"/>
    <property type="match status" value="1"/>
</dbReference>
<protein>
    <recommendedName>
        <fullName evidence="3">histidine kinase</fullName>
        <ecNumber evidence="3">2.7.13.3</ecNumber>
    </recommendedName>
</protein>
<feature type="region of interest" description="Disordered" evidence="10">
    <location>
        <begin position="1"/>
        <end position="37"/>
    </location>
</feature>
<dbReference type="InterPro" id="IPR003661">
    <property type="entry name" value="HisK_dim/P_dom"/>
</dbReference>
<comment type="subcellular location">
    <subcellularLocation>
        <location evidence="2">Cell membrane</location>
    </subcellularLocation>
</comment>
<organism evidence="12">
    <name type="scientific">uncultured Thermoleophilia bacterium</name>
    <dbReference type="NCBI Taxonomy" id="1497501"/>
    <lineage>
        <taxon>Bacteria</taxon>
        <taxon>Bacillati</taxon>
        <taxon>Actinomycetota</taxon>
        <taxon>Thermoleophilia</taxon>
        <taxon>environmental samples</taxon>
    </lineage>
</organism>
<dbReference type="GO" id="GO:0000155">
    <property type="term" value="F:phosphorelay sensor kinase activity"/>
    <property type="evidence" value="ECO:0007669"/>
    <property type="project" value="InterPro"/>
</dbReference>
<sequence>MVGPDERFDGRSSDDMATTAGTRSRRGSAPPASSSTPPISGCCLMTSCPARHCSHGSVVGPTTRVDTRCLARNRRQRPATAARRTGRRCPRAPQPCRPFTALRAVGMLLSSRAIPESEAEGNLVASQPEPAEALARRVEQLSRDLAEAVEQQAAVSQVLAVIGRSASDLEPVFETVLTSAIRLCRADAGGIWQLDGDVFRLVYASGGSAAHRRLLAENPLGRDHRTLVGRVALERSTVHIADARSDPRYEWQAARETGGFRTIAGVPMLTEGEVVGVIALWRTAVDEFSDRQLDVVNTFAAHGAIAIKNGNLFQESHRRSGELARLVKELRALGEVAQAVSSSLDLHEVLSTILAYAVRLSETEGGSIFEFDEERREFHVRTAYGTGDELLAKLRRTRVGLDDTLMGRAATAGRAEQVSDIADAPGDAHLAQLLAAGWRSTLIVPLLREDEIMGALAIRRRTTGAFPERTVTLLETLASQSAVAISNARVFRELEQKTLELEVASRHKSEFLASMSHELRTPLNAVIGFSDVLLERMFGDLNDRQEEYLRDIRDSGRHLLELLNEILDLSKVEAGRMELDVAPMSLPEVLEHCVTMVRERAAAHGVRLRLEVAADVGVICADELRVKQVVLNLLTNAIKFTPAGGSVEADARLVGD</sequence>
<keyword evidence="5" id="KW-0547">Nucleotide-binding</keyword>
<dbReference type="Pfam" id="PF00512">
    <property type="entry name" value="HisKA"/>
    <property type="match status" value="1"/>
</dbReference>
<keyword evidence="4" id="KW-0808">Transferase</keyword>
<keyword evidence="8" id="KW-0902">Two-component regulatory system</keyword>
<evidence type="ECO:0000313" key="12">
    <source>
        <dbReference type="EMBL" id="CAA9535899.1"/>
    </source>
</evidence>
<proteinExistence type="predicted"/>
<evidence type="ECO:0000259" key="11">
    <source>
        <dbReference type="PROSITE" id="PS50109"/>
    </source>
</evidence>
<dbReference type="GO" id="GO:0005524">
    <property type="term" value="F:ATP binding"/>
    <property type="evidence" value="ECO:0007669"/>
    <property type="project" value="UniProtKB-KW"/>
</dbReference>
<dbReference type="InterPro" id="IPR003018">
    <property type="entry name" value="GAF"/>
</dbReference>
<evidence type="ECO:0000256" key="4">
    <source>
        <dbReference type="ARBA" id="ARBA00022679"/>
    </source>
</evidence>
<evidence type="ECO:0000256" key="7">
    <source>
        <dbReference type="ARBA" id="ARBA00022840"/>
    </source>
</evidence>
<dbReference type="AlphaFoldDB" id="A0A6J4TZE4"/>
<dbReference type="GO" id="GO:0005886">
    <property type="term" value="C:plasma membrane"/>
    <property type="evidence" value="ECO:0007669"/>
    <property type="project" value="UniProtKB-SubCell"/>
</dbReference>
<dbReference type="InterPro" id="IPR036890">
    <property type="entry name" value="HATPase_C_sf"/>
</dbReference>
<dbReference type="Gene3D" id="1.10.287.130">
    <property type="match status" value="1"/>
</dbReference>
<evidence type="ECO:0000256" key="2">
    <source>
        <dbReference type="ARBA" id="ARBA00004236"/>
    </source>
</evidence>
<feature type="compositionally biased region" description="Low complexity" evidence="10">
    <location>
        <begin position="27"/>
        <end position="37"/>
    </location>
</feature>